<proteinExistence type="predicted"/>
<dbReference type="InterPro" id="IPR002797">
    <property type="entry name" value="Polysacc_synth"/>
</dbReference>
<feature type="transmembrane region" description="Helical" evidence="6">
    <location>
        <begin position="336"/>
        <end position="356"/>
    </location>
</feature>
<dbReference type="RefSeq" id="WP_201170604.1">
    <property type="nucleotide sequence ID" value="NZ_JAEPWM010000004.1"/>
</dbReference>
<reference evidence="7" key="1">
    <citation type="journal article" date="2012" name="J. Microbiol. Biotechnol.">
        <title>Ramlibacter ginsenosidimutans sp. nov., with ginsenoside-converting activity.</title>
        <authorList>
            <person name="Wang L."/>
            <person name="An D.S."/>
            <person name="Kim S.G."/>
            <person name="Jin F.X."/>
            <person name="Kim S.C."/>
            <person name="Lee S.T."/>
            <person name="Im W.T."/>
        </authorList>
    </citation>
    <scope>NUCLEOTIDE SEQUENCE</scope>
    <source>
        <strain evidence="7">KACC 17527</strain>
    </source>
</reference>
<evidence type="ECO:0000256" key="6">
    <source>
        <dbReference type="SAM" id="Phobius"/>
    </source>
</evidence>
<name>A0A934TSN0_9BURK</name>
<feature type="transmembrane region" description="Helical" evidence="6">
    <location>
        <begin position="420"/>
        <end position="437"/>
    </location>
</feature>
<dbReference type="PANTHER" id="PTHR30250:SF26">
    <property type="entry name" value="PSMA PROTEIN"/>
    <property type="match status" value="1"/>
</dbReference>
<feature type="transmembrane region" description="Helical" evidence="6">
    <location>
        <begin position="221"/>
        <end position="238"/>
    </location>
</feature>
<dbReference type="InterPro" id="IPR050833">
    <property type="entry name" value="Poly_Biosynth_Transport"/>
</dbReference>
<evidence type="ECO:0000256" key="4">
    <source>
        <dbReference type="ARBA" id="ARBA00022989"/>
    </source>
</evidence>
<evidence type="ECO:0000256" key="5">
    <source>
        <dbReference type="ARBA" id="ARBA00023136"/>
    </source>
</evidence>
<keyword evidence="4 6" id="KW-1133">Transmembrane helix</keyword>
<dbReference type="AlphaFoldDB" id="A0A934TSN0"/>
<feature type="transmembrane region" description="Helical" evidence="6">
    <location>
        <begin position="35"/>
        <end position="58"/>
    </location>
</feature>
<feature type="transmembrane region" description="Helical" evidence="6">
    <location>
        <begin position="151"/>
        <end position="175"/>
    </location>
</feature>
<dbReference type="PANTHER" id="PTHR30250">
    <property type="entry name" value="PST FAMILY PREDICTED COLANIC ACID TRANSPORTER"/>
    <property type="match status" value="1"/>
</dbReference>
<feature type="transmembrane region" description="Helical" evidence="6">
    <location>
        <begin position="181"/>
        <end position="200"/>
    </location>
</feature>
<dbReference type="GO" id="GO:0005886">
    <property type="term" value="C:plasma membrane"/>
    <property type="evidence" value="ECO:0007669"/>
    <property type="project" value="UniProtKB-SubCell"/>
</dbReference>
<dbReference type="EMBL" id="JAEPWM010000004">
    <property type="protein sequence ID" value="MBK6006668.1"/>
    <property type="molecule type" value="Genomic_DNA"/>
</dbReference>
<dbReference type="Pfam" id="PF01943">
    <property type="entry name" value="Polysacc_synt"/>
    <property type="match status" value="1"/>
</dbReference>
<evidence type="ECO:0000256" key="3">
    <source>
        <dbReference type="ARBA" id="ARBA00022692"/>
    </source>
</evidence>
<gene>
    <name evidence="7" type="ORF">JJB11_11250</name>
</gene>
<feature type="transmembrane region" description="Helical" evidence="6">
    <location>
        <begin position="7"/>
        <end position="29"/>
    </location>
</feature>
<evidence type="ECO:0000256" key="1">
    <source>
        <dbReference type="ARBA" id="ARBA00004651"/>
    </source>
</evidence>
<dbReference type="Proteomes" id="UP000630528">
    <property type="component" value="Unassembled WGS sequence"/>
</dbReference>
<keyword evidence="2" id="KW-1003">Cell membrane</keyword>
<protein>
    <submittedName>
        <fullName evidence="7">Oligosaccharide flippase family protein</fullName>
    </submittedName>
</protein>
<keyword evidence="8" id="KW-1185">Reference proteome</keyword>
<organism evidence="7 8">
    <name type="scientific">Ramlibacter ginsenosidimutans</name>
    <dbReference type="NCBI Taxonomy" id="502333"/>
    <lineage>
        <taxon>Bacteria</taxon>
        <taxon>Pseudomonadati</taxon>
        <taxon>Pseudomonadota</taxon>
        <taxon>Betaproteobacteria</taxon>
        <taxon>Burkholderiales</taxon>
        <taxon>Comamonadaceae</taxon>
        <taxon>Ramlibacter</taxon>
    </lineage>
</organism>
<feature type="transmembrane region" description="Helical" evidence="6">
    <location>
        <begin position="302"/>
        <end position="324"/>
    </location>
</feature>
<evidence type="ECO:0000313" key="8">
    <source>
        <dbReference type="Proteomes" id="UP000630528"/>
    </source>
</evidence>
<accession>A0A934TSN0</accession>
<feature type="transmembrane region" description="Helical" evidence="6">
    <location>
        <begin position="79"/>
        <end position="103"/>
    </location>
</feature>
<comment type="subcellular location">
    <subcellularLocation>
        <location evidence="1">Cell membrane</location>
        <topology evidence="1">Multi-pass membrane protein</topology>
    </subcellularLocation>
</comment>
<keyword evidence="5 6" id="KW-0472">Membrane</keyword>
<feature type="transmembrane region" description="Helical" evidence="6">
    <location>
        <begin position="123"/>
        <end position="144"/>
    </location>
</feature>
<keyword evidence="3 6" id="KW-0812">Transmembrane</keyword>
<evidence type="ECO:0000313" key="7">
    <source>
        <dbReference type="EMBL" id="MBK6006668.1"/>
    </source>
</evidence>
<sequence>MSVKKNTALNILGAAAPMAVMLVTVPLYVKILGEARYGVLSLVWLVLGYFSFLELGLGKATANQLAKAAEASAEERSEIFWTAVIVNLAMGAAGGCVLWIAGSTVIDRLPGLAPQFRMESRDALPWLVATFPLALVSSVLNGALEGRSEFFILNVLQVATNTIFQIAPLAVAYWYSPDLGWVIPAAVLSRAGMNFFFLFACWRRVPLQGRPRVSRARLKSLFSYGGWVAVTGIAAPLLETGERMIVGMVLGPAAVTHYTIPMQLVTKAKVLPGALCRALFPSLSSSSAEESSRLAAESACSLAWLLALGCSIGAFALKPFLALWISPEFSRTAAPIGELLLLGVWVTGVAHVPYFYLQARGRPDLIAKLHIIELPLYLLLAWTAAGTTGLTGVAAAWVARGIIESAAMFHLAGMIERRSVQVVWAGITVATACLLTMALDLSLAWRAATICLCCGSALLSVSKRILLIRRATA</sequence>
<reference evidence="7" key="2">
    <citation type="submission" date="2021-01" db="EMBL/GenBank/DDBJ databases">
        <authorList>
            <person name="Kang M."/>
        </authorList>
    </citation>
    <scope>NUCLEOTIDE SEQUENCE</scope>
    <source>
        <strain evidence="7">KACC 17527</strain>
    </source>
</reference>
<comment type="caution">
    <text evidence="7">The sequence shown here is derived from an EMBL/GenBank/DDBJ whole genome shotgun (WGS) entry which is preliminary data.</text>
</comment>
<evidence type="ECO:0000256" key="2">
    <source>
        <dbReference type="ARBA" id="ARBA00022475"/>
    </source>
</evidence>
<feature type="transmembrane region" description="Helical" evidence="6">
    <location>
        <begin position="376"/>
        <end position="399"/>
    </location>
</feature>
<feature type="transmembrane region" description="Helical" evidence="6">
    <location>
        <begin position="443"/>
        <end position="461"/>
    </location>
</feature>